<accession>A0A9N8ZSQ5</accession>
<dbReference type="OrthoDB" id="5599613at2759"/>
<protein>
    <submittedName>
        <fullName evidence="1">7918_t:CDS:1</fullName>
    </submittedName>
</protein>
<dbReference type="EMBL" id="CAJVPV010001711">
    <property type="protein sequence ID" value="CAG8505881.1"/>
    <property type="molecule type" value="Genomic_DNA"/>
</dbReference>
<name>A0A9N8ZSQ5_9GLOM</name>
<sequence length="562" mass="65136">IIEDDDDDELLQNSNLEEAFVESFQDVQTTLRRSTRSRRGVIQQDYVPTIEAVPLHGDIPLRDASSSTHFLQKRPYEFSLSSLLQEKRHREKAGYDIQALEQAIQENVLDEEMDDPFEHYNRSEISASIFDEETKHDSLQQIFEEDDMMDSEHSLEFFEINTDLDLPKPILRKPNSKLKDDAFALIYLAASDDERLKDILSSYWIPQQYEMGLDLPDAIIIWLLQLVSFGQDMEIVEEASCNLKRLTEISGRFRNELNITPGVCVHFSLIYNIFVSYGASTQILDFHCPAEQLKISSPSELQSQFLHIRNLRSLLKIITPLLENSWLSFSHLEEIRRAIVIILRLSLDGRMTSILGEVETIVDALLQRLEDADWNSQAKFVCKDIISACGNDTQFKVAMLSNLPVSTRGRLIRRLLSFYFLFSVSSIKFDLDELDVSKPPKIEHLSDLFKDGVKTFKIHNETNYRELYNNILFLGYTMDDATQILSEKDKVEEIIKYLRHLHGKIVDMRAAFMDRTKAKDLIQRLFMRLFCVTSYRRGKTQQSILKCTSKASQKTLDMFVEH</sequence>
<comment type="caution">
    <text evidence="1">The sequence shown here is derived from an EMBL/GenBank/DDBJ whole genome shotgun (WGS) entry which is preliminary data.</text>
</comment>
<organism evidence="1 2">
    <name type="scientific">Acaulospora morrowiae</name>
    <dbReference type="NCBI Taxonomy" id="94023"/>
    <lineage>
        <taxon>Eukaryota</taxon>
        <taxon>Fungi</taxon>
        <taxon>Fungi incertae sedis</taxon>
        <taxon>Mucoromycota</taxon>
        <taxon>Glomeromycotina</taxon>
        <taxon>Glomeromycetes</taxon>
        <taxon>Diversisporales</taxon>
        <taxon>Acaulosporaceae</taxon>
        <taxon>Acaulospora</taxon>
    </lineage>
</organism>
<keyword evidence="2" id="KW-1185">Reference proteome</keyword>
<dbReference type="Proteomes" id="UP000789342">
    <property type="component" value="Unassembled WGS sequence"/>
</dbReference>
<evidence type="ECO:0000313" key="2">
    <source>
        <dbReference type="Proteomes" id="UP000789342"/>
    </source>
</evidence>
<proteinExistence type="predicted"/>
<gene>
    <name evidence="1" type="ORF">AMORRO_LOCUS3482</name>
</gene>
<feature type="non-terminal residue" evidence="1">
    <location>
        <position position="1"/>
    </location>
</feature>
<evidence type="ECO:0000313" key="1">
    <source>
        <dbReference type="EMBL" id="CAG8505881.1"/>
    </source>
</evidence>
<dbReference type="AlphaFoldDB" id="A0A9N8ZSQ5"/>
<reference evidence="1" key="1">
    <citation type="submission" date="2021-06" db="EMBL/GenBank/DDBJ databases">
        <authorList>
            <person name="Kallberg Y."/>
            <person name="Tangrot J."/>
            <person name="Rosling A."/>
        </authorList>
    </citation>
    <scope>NUCLEOTIDE SEQUENCE</scope>
    <source>
        <strain evidence="1">CL551</strain>
    </source>
</reference>